<feature type="domain" description="GH10" evidence="12">
    <location>
        <begin position="11"/>
        <end position="322"/>
    </location>
</feature>
<organism evidence="13 14">
    <name type="scientific">Pseudolycoriella hygida</name>
    <dbReference type="NCBI Taxonomy" id="35572"/>
    <lineage>
        <taxon>Eukaryota</taxon>
        <taxon>Metazoa</taxon>
        <taxon>Ecdysozoa</taxon>
        <taxon>Arthropoda</taxon>
        <taxon>Hexapoda</taxon>
        <taxon>Insecta</taxon>
        <taxon>Pterygota</taxon>
        <taxon>Neoptera</taxon>
        <taxon>Endopterygota</taxon>
        <taxon>Diptera</taxon>
        <taxon>Nematocera</taxon>
        <taxon>Sciaroidea</taxon>
        <taxon>Sciaridae</taxon>
        <taxon>Pseudolycoriella</taxon>
    </lineage>
</organism>
<evidence type="ECO:0000256" key="2">
    <source>
        <dbReference type="ARBA" id="ARBA00007495"/>
    </source>
</evidence>
<dbReference type="OrthoDB" id="9999337at2759"/>
<dbReference type="PROSITE" id="PS00591">
    <property type="entry name" value="GH10_1"/>
    <property type="match status" value="1"/>
</dbReference>
<evidence type="ECO:0000256" key="4">
    <source>
        <dbReference type="ARBA" id="ARBA00022651"/>
    </source>
</evidence>
<gene>
    <name evidence="13" type="primary">cex</name>
    <name evidence="13" type="ORF">Bhyg_10010</name>
</gene>
<evidence type="ECO:0000256" key="1">
    <source>
        <dbReference type="ARBA" id="ARBA00000681"/>
    </source>
</evidence>
<dbReference type="GO" id="GO:0045493">
    <property type="term" value="P:xylan catabolic process"/>
    <property type="evidence" value="ECO:0007669"/>
    <property type="project" value="UniProtKB-KW"/>
</dbReference>
<keyword evidence="7" id="KW-0119">Carbohydrate metabolism</keyword>
<evidence type="ECO:0000256" key="8">
    <source>
        <dbReference type="ARBA" id="ARBA00023295"/>
    </source>
</evidence>
<evidence type="ECO:0000256" key="11">
    <source>
        <dbReference type="SAM" id="SignalP"/>
    </source>
</evidence>
<feature type="chain" id="PRO_5040148844" description="endo-1,4-beta-xylanase" evidence="11">
    <location>
        <begin position="16"/>
        <end position="324"/>
    </location>
</feature>
<name>A0A9Q0MUE4_9DIPT</name>
<dbReference type="EC" id="3.2.1.8" evidence="3"/>
<proteinExistence type="inferred from homology"/>
<keyword evidence="9" id="KW-0624">Polysaccharide degradation</keyword>
<evidence type="ECO:0000256" key="9">
    <source>
        <dbReference type="ARBA" id="ARBA00023326"/>
    </source>
</evidence>
<feature type="active site" description="Nucleophile" evidence="10">
    <location>
        <position position="244"/>
    </location>
</feature>
<evidence type="ECO:0000256" key="6">
    <source>
        <dbReference type="ARBA" id="ARBA00022801"/>
    </source>
</evidence>
<comment type="similarity">
    <text evidence="2">Belongs to the glycosyl hydrolase 10 (cellulase F) family.</text>
</comment>
<evidence type="ECO:0000256" key="10">
    <source>
        <dbReference type="PROSITE-ProRule" id="PRU10061"/>
    </source>
</evidence>
<comment type="caution">
    <text evidence="13">The sequence shown here is derived from an EMBL/GenBank/DDBJ whole genome shotgun (WGS) entry which is preliminary data.</text>
</comment>
<dbReference type="GO" id="GO:0031176">
    <property type="term" value="F:endo-1,4-beta-xylanase activity"/>
    <property type="evidence" value="ECO:0007669"/>
    <property type="project" value="UniProtKB-EC"/>
</dbReference>
<protein>
    <recommendedName>
        <fullName evidence="3">endo-1,4-beta-xylanase</fullName>
        <ecNumber evidence="3">3.2.1.8</ecNumber>
    </recommendedName>
</protein>
<reference evidence="13" key="1">
    <citation type="submission" date="2022-07" db="EMBL/GenBank/DDBJ databases">
        <authorList>
            <person name="Trinca V."/>
            <person name="Uliana J.V.C."/>
            <person name="Torres T.T."/>
            <person name="Ward R.J."/>
            <person name="Monesi N."/>
        </authorList>
    </citation>
    <scope>NUCLEOTIDE SEQUENCE</scope>
    <source>
        <strain evidence="13">HSMRA1968</strain>
        <tissue evidence="13">Whole embryos</tissue>
    </source>
</reference>
<dbReference type="PRINTS" id="PR00134">
    <property type="entry name" value="GLHYDRLASE10"/>
</dbReference>
<evidence type="ECO:0000256" key="3">
    <source>
        <dbReference type="ARBA" id="ARBA00012590"/>
    </source>
</evidence>
<keyword evidence="6" id="KW-0378">Hydrolase</keyword>
<sequence>MKIIFFLAVIGLCSAGLRDRASRKIGVALSHLHLGSSQYQYIAGTEFNSMTAEWQMKWDPIGNDPNTPNFAWAEELMSFAARHNQSVRGHTFIWHSAVPTWVQALENNAPALQAAISSFITSTATHFRGRCYEWDVVNEVIEGDGSYRNTIFYRTLGTTYIADAFRLARAADPYAKLFINDYNIEGVNAKSNALYNLVVSLLAQGVPIDGVGFQGHFIVGQLPTDFAANMQRFANLGLDVSITELDIRMNLPPTAANLQQQAVDYANAFRACYQVARCTGVTVWGVTDLYSWVPDFFPGQGAALLFDEQYATKPAYYSVESVLN</sequence>
<comment type="catalytic activity">
    <reaction evidence="1">
        <text>Endohydrolysis of (1-&gt;4)-beta-D-xylosidic linkages in xylans.</text>
        <dbReference type="EC" id="3.2.1.8"/>
    </reaction>
</comment>
<keyword evidence="8" id="KW-0326">Glycosidase</keyword>
<dbReference type="Proteomes" id="UP001151699">
    <property type="component" value="Chromosome X"/>
</dbReference>
<evidence type="ECO:0000259" key="12">
    <source>
        <dbReference type="PROSITE" id="PS51760"/>
    </source>
</evidence>
<dbReference type="EMBL" id="WJQU01000003">
    <property type="protein sequence ID" value="KAJ6637280.1"/>
    <property type="molecule type" value="Genomic_DNA"/>
</dbReference>
<dbReference type="PANTHER" id="PTHR31490">
    <property type="entry name" value="GLYCOSYL HYDROLASE"/>
    <property type="match status" value="1"/>
</dbReference>
<dbReference type="PROSITE" id="PS51760">
    <property type="entry name" value="GH10_2"/>
    <property type="match status" value="1"/>
</dbReference>
<accession>A0A9Q0MUE4</accession>
<evidence type="ECO:0000256" key="7">
    <source>
        <dbReference type="ARBA" id="ARBA00023277"/>
    </source>
</evidence>
<dbReference type="InterPro" id="IPR017853">
    <property type="entry name" value="GH"/>
</dbReference>
<evidence type="ECO:0000313" key="13">
    <source>
        <dbReference type="EMBL" id="KAJ6637280.1"/>
    </source>
</evidence>
<dbReference type="InterPro" id="IPR001000">
    <property type="entry name" value="GH10_dom"/>
</dbReference>
<dbReference type="Pfam" id="PF00331">
    <property type="entry name" value="Glyco_hydro_10"/>
    <property type="match status" value="1"/>
</dbReference>
<dbReference type="PANTHER" id="PTHR31490:SF88">
    <property type="entry name" value="BETA-XYLANASE"/>
    <property type="match status" value="1"/>
</dbReference>
<keyword evidence="4" id="KW-0858">Xylan degradation</keyword>
<dbReference type="InterPro" id="IPR044846">
    <property type="entry name" value="GH10"/>
</dbReference>
<dbReference type="SUPFAM" id="SSF51445">
    <property type="entry name" value="(Trans)glycosidases"/>
    <property type="match status" value="1"/>
</dbReference>
<evidence type="ECO:0000313" key="14">
    <source>
        <dbReference type="Proteomes" id="UP001151699"/>
    </source>
</evidence>
<evidence type="ECO:0000256" key="5">
    <source>
        <dbReference type="ARBA" id="ARBA00022729"/>
    </source>
</evidence>
<dbReference type="Gene3D" id="3.20.20.80">
    <property type="entry name" value="Glycosidases"/>
    <property type="match status" value="1"/>
</dbReference>
<keyword evidence="5 11" id="KW-0732">Signal</keyword>
<feature type="signal peptide" evidence="11">
    <location>
        <begin position="1"/>
        <end position="15"/>
    </location>
</feature>
<dbReference type="InterPro" id="IPR031158">
    <property type="entry name" value="GH10_AS"/>
</dbReference>
<keyword evidence="14" id="KW-1185">Reference proteome</keyword>
<dbReference type="AlphaFoldDB" id="A0A9Q0MUE4"/>
<dbReference type="SMART" id="SM00633">
    <property type="entry name" value="Glyco_10"/>
    <property type="match status" value="1"/>
</dbReference>